<reference evidence="2 3" key="1">
    <citation type="journal article" date="2017" name="PLoS Biol.">
        <title>The sea cucumber genome provides insights into morphological evolution and visceral regeneration.</title>
        <authorList>
            <person name="Zhang X."/>
            <person name="Sun L."/>
            <person name="Yuan J."/>
            <person name="Sun Y."/>
            <person name="Gao Y."/>
            <person name="Zhang L."/>
            <person name="Li S."/>
            <person name="Dai H."/>
            <person name="Hamel J.F."/>
            <person name="Liu C."/>
            <person name="Yu Y."/>
            <person name="Liu S."/>
            <person name="Lin W."/>
            <person name="Guo K."/>
            <person name="Jin S."/>
            <person name="Xu P."/>
            <person name="Storey K.B."/>
            <person name="Huan P."/>
            <person name="Zhang T."/>
            <person name="Zhou Y."/>
            <person name="Zhang J."/>
            <person name="Lin C."/>
            <person name="Li X."/>
            <person name="Xing L."/>
            <person name="Huo D."/>
            <person name="Sun M."/>
            <person name="Wang L."/>
            <person name="Mercier A."/>
            <person name="Li F."/>
            <person name="Yang H."/>
            <person name="Xiang J."/>
        </authorList>
    </citation>
    <scope>NUCLEOTIDE SEQUENCE [LARGE SCALE GENOMIC DNA]</scope>
    <source>
        <strain evidence="2">Shaxun</strain>
        <tissue evidence="2">Muscle</tissue>
    </source>
</reference>
<protein>
    <recommendedName>
        <fullName evidence="1">VWFC domain-containing protein</fullName>
    </recommendedName>
</protein>
<dbReference type="InterPro" id="IPR001007">
    <property type="entry name" value="VWF_dom"/>
</dbReference>
<dbReference type="STRING" id="307972.A0A2G8KUJ9"/>
<dbReference type="SMART" id="SM00214">
    <property type="entry name" value="VWC"/>
    <property type="match status" value="1"/>
</dbReference>
<name>A0A2G8KUJ9_STIJA</name>
<dbReference type="AlphaFoldDB" id="A0A2G8KUJ9"/>
<sequence>MDAPSLFCFLLISKGIINSFHVAYTLYLSEEMLSIEAAALSYFATLHRSRHGFNLFSIFSYSNICKFCVISCCFTESTSAIGRLLDKGPCVFRGSLEKHNDQWTIDDCTLCTCHNGTTDCDIISCGQPKCSDPVEIPGECCPLCPNTMEFYDLFNQFTPGTSVTEGKINKFKFAAEVEIFKGRTSRKIRGRNMWRIGAWVSRNSDGSGAKLSYNANVLSEKQRALEFSKAKSDYDPPDKRWNFNKLRYSFDATEGVCADFKYFCIKFNMTDDPEPKIELDFTYTVYREEYERQTKCVRLGTCKGVFAETFNWELTGERPIPGQETPVSIDIDVTFRDDTRDLEGDDLWSVSLFGSSDPLGDGPRIGEVAQILNDAEGSTDIANGDPLDIDGIETEFEYGTIGCMEDVNYICMEFTKGDAPDPAFTLIVEGGHGDVSRDSLVLCKAQECQSRVVFTKLHAKLISPEIIAENTNNTQTTVKLKATTNKQLTTTVVGEDLWQVKTFFSKNTKGKRRRVNEQPQILTAVQDNQTLNTGDNLVFKEMDFQVDLSGLICHEVPFMCFELAKNPAASIDYTFETQPVQDPFVDCLSMKDICKG</sequence>
<comment type="caution">
    <text evidence="2">The sequence shown here is derived from an EMBL/GenBank/DDBJ whole genome shotgun (WGS) entry which is preliminary data.</text>
</comment>
<evidence type="ECO:0000313" key="3">
    <source>
        <dbReference type="Proteomes" id="UP000230750"/>
    </source>
</evidence>
<dbReference type="Pfam" id="PF00093">
    <property type="entry name" value="VWC"/>
    <property type="match status" value="1"/>
</dbReference>
<gene>
    <name evidence="2" type="ORF">BSL78_11408</name>
</gene>
<accession>A0A2G8KUJ9</accession>
<feature type="domain" description="VWFC" evidence="1">
    <location>
        <begin position="88"/>
        <end position="145"/>
    </location>
</feature>
<keyword evidence="3" id="KW-1185">Reference proteome</keyword>
<dbReference type="PANTHER" id="PTHR46439">
    <property type="entry name" value="CYSTEINE-RICH MOTOR NEURON 1 PROTEIN"/>
    <property type="match status" value="1"/>
</dbReference>
<evidence type="ECO:0000259" key="1">
    <source>
        <dbReference type="PROSITE" id="PS50184"/>
    </source>
</evidence>
<evidence type="ECO:0000313" key="2">
    <source>
        <dbReference type="EMBL" id="PIK51688.1"/>
    </source>
</evidence>
<dbReference type="SUPFAM" id="SSF57603">
    <property type="entry name" value="FnI-like domain"/>
    <property type="match status" value="1"/>
</dbReference>
<dbReference type="PROSITE" id="PS01208">
    <property type="entry name" value="VWFC_1"/>
    <property type="match status" value="1"/>
</dbReference>
<dbReference type="Gene3D" id="6.20.200.20">
    <property type="match status" value="1"/>
</dbReference>
<dbReference type="InterPro" id="IPR052624">
    <property type="entry name" value="CRIM1"/>
</dbReference>
<organism evidence="2 3">
    <name type="scientific">Stichopus japonicus</name>
    <name type="common">Sea cucumber</name>
    <dbReference type="NCBI Taxonomy" id="307972"/>
    <lineage>
        <taxon>Eukaryota</taxon>
        <taxon>Metazoa</taxon>
        <taxon>Echinodermata</taxon>
        <taxon>Eleutherozoa</taxon>
        <taxon>Echinozoa</taxon>
        <taxon>Holothuroidea</taxon>
        <taxon>Aspidochirotacea</taxon>
        <taxon>Aspidochirotida</taxon>
        <taxon>Stichopodidae</taxon>
        <taxon>Apostichopus</taxon>
    </lineage>
</organism>
<dbReference type="OrthoDB" id="8173378at2759"/>
<dbReference type="EMBL" id="MRZV01000360">
    <property type="protein sequence ID" value="PIK51688.1"/>
    <property type="molecule type" value="Genomic_DNA"/>
</dbReference>
<proteinExistence type="predicted"/>
<dbReference type="PROSITE" id="PS50184">
    <property type="entry name" value="VWFC_2"/>
    <property type="match status" value="1"/>
</dbReference>
<dbReference type="PANTHER" id="PTHR46439:SF3">
    <property type="entry name" value="RE54525P"/>
    <property type="match status" value="1"/>
</dbReference>
<dbReference type="Proteomes" id="UP000230750">
    <property type="component" value="Unassembled WGS sequence"/>
</dbReference>